<dbReference type="InParanoid" id="A0A420WK08"/>
<comment type="caution">
    <text evidence="9">The sequence shown here is derived from an EMBL/GenBank/DDBJ whole genome shotgun (WGS) entry which is preliminary data.</text>
</comment>
<evidence type="ECO:0000256" key="4">
    <source>
        <dbReference type="ARBA" id="ARBA00023274"/>
    </source>
</evidence>
<dbReference type="PANTHER" id="PTHR33284">
    <property type="entry name" value="RIBOSOMAL PROTEIN L25/GLN-TRNA SYNTHETASE, ANTI-CODON-BINDING DOMAIN-CONTAINING PROTEIN"/>
    <property type="match status" value="1"/>
</dbReference>
<dbReference type="PANTHER" id="PTHR33284:SF1">
    <property type="entry name" value="RIBOSOMAL PROTEIN L25_GLN-TRNA SYNTHETASE, ANTI-CODON-BINDING DOMAIN-CONTAINING PROTEIN"/>
    <property type="match status" value="1"/>
</dbReference>
<dbReference type="SUPFAM" id="SSF50715">
    <property type="entry name" value="Ribosomal protein L25-like"/>
    <property type="match status" value="1"/>
</dbReference>
<feature type="domain" description="Large ribosomal subunit protein bL25 L25" evidence="7">
    <location>
        <begin position="5"/>
        <end position="92"/>
    </location>
</feature>
<dbReference type="InterPro" id="IPR020056">
    <property type="entry name" value="Rbsml_bL25/Gln-tRNA_synth_N"/>
</dbReference>
<evidence type="ECO:0000256" key="3">
    <source>
        <dbReference type="ARBA" id="ARBA00022980"/>
    </source>
</evidence>
<dbReference type="InterPro" id="IPR029751">
    <property type="entry name" value="Ribosomal_L25_dom"/>
</dbReference>
<evidence type="ECO:0000256" key="2">
    <source>
        <dbReference type="ARBA" id="ARBA00022884"/>
    </source>
</evidence>
<evidence type="ECO:0000256" key="1">
    <source>
        <dbReference type="ARBA" id="ARBA00022730"/>
    </source>
</evidence>
<accession>A0A420WK08</accession>
<dbReference type="Pfam" id="PF01386">
    <property type="entry name" value="Ribosomal_L25p"/>
    <property type="match status" value="1"/>
</dbReference>
<organism evidence="9 10">
    <name type="scientific">Litorimonas taeanensis</name>
    <dbReference type="NCBI Taxonomy" id="568099"/>
    <lineage>
        <taxon>Bacteria</taxon>
        <taxon>Pseudomonadati</taxon>
        <taxon>Pseudomonadota</taxon>
        <taxon>Alphaproteobacteria</taxon>
        <taxon>Maricaulales</taxon>
        <taxon>Robiginitomaculaceae</taxon>
    </lineage>
</organism>
<dbReference type="NCBIfam" id="NF004128">
    <property type="entry name" value="PRK05618.1-2"/>
    <property type="match status" value="1"/>
</dbReference>
<dbReference type="NCBIfam" id="TIGR00731">
    <property type="entry name" value="bL25_bact_ctc"/>
    <property type="match status" value="1"/>
</dbReference>
<reference evidence="9 10" key="1">
    <citation type="submission" date="2018-10" db="EMBL/GenBank/DDBJ databases">
        <title>Genomic Encyclopedia of Type Strains, Phase IV (KMG-IV): sequencing the most valuable type-strain genomes for metagenomic binning, comparative biology and taxonomic classification.</title>
        <authorList>
            <person name="Goeker M."/>
        </authorList>
    </citation>
    <scope>NUCLEOTIDE SEQUENCE [LARGE SCALE GENOMIC DNA]</scope>
    <source>
        <strain evidence="9 10">DSM 22008</strain>
    </source>
</reference>
<evidence type="ECO:0000256" key="5">
    <source>
        <dbReference type="HAMAP-Rule" id="MF_01334"/>
    </source>
</evidence>
<dbReference type="InterPro" id="IPR037121">
    <property type="entry name" value="Ribosomal_bL25_C"/>
</dbReference>
<dbReference type="InterPro" id="IPR001021">
    <property type="entry name" value="Ribosomal_bL25_long"/>
</dbReference>
<keyword evidence="3 5" id="KW-0689">Ribosomal protein</keyword>
<dbReference type="Pfam" id="PF14693">
    <property type="entry name" value="Ribosomal_TL5_C"/>
    <property type="match status" value="1"/>
</dbReference>
<dbReference type="CDD" id="cd00495">
    <property type="entry name" value="Ribosomal_L25_TL5_CTC"/>
    <property type="match status" value="1"/>
</dbReference>
<dbReference type="EMBL" id="RBII01000001">
    <property type="protein sequence ID" value="RKQ71235.1"/>
    <property type="molecule type" value="Genomic_DNA"/>
</dbReference>
<dbReference type="GO" id="GO:0003735">
    <property type="term" value="F:structural constituent of ribosome"/>
    <property type="evidence" value="ECO:0007669"/>
    <property type="project" value="InterPro"/>
</dbReference>
<dbReference type="GO" id="GO:0022625">
    <property type="term" value="C:cytosolic large ribosomal subunit"/>
    <property type="evidence" value="ECO:0007669"/>
    <property type="project" value="TreeGrafter"/>
</dbReference>
<dbReference type="RefSeq" id="WP_121099032.1">
    <property type="nucleotide sequence ID" value="NZ_RBII01000001.1"/>
</dbReference>
<feature type="domain" description="Large ribosomal subunit protein bL25 beta" evidence="8">
    <location>
        <begin position="101"/>
        <end position="185"/>
    </location>
</feature>
<keyword evidence="1 5" id="KW-0699">rRNA-binding</keyword>
<comment type="similarity">
    <text evidence="5">Belongs to the bacterial ribosomal protein bL25 family. CTC subfamily.</text>
</comment>
<dbReference type="InterPro" id="IPR020057">
    <property type="entry name" value="Ribosomal_bL25_b-dom"/>
</dbReference>
<dbReference type="GO" id="GO:0006412">
    <property type="term" value="P:translation"/>
    <property type="evidence" value="ECO:0007669"/>
    <property type="project" value="UniProtKB-UniRule"/>
</dbReference>
<comment type="subunit">
    <text evidence="5">Part of the 50S ribosomal subunit; part of the 5S rRNA/L5/L18/L25 subcomplex. Contacts the 5S rRNA. Binds to the 5S rRNA independently of L5 and L18.</text>
</comment>
<dbReference type="InterPro" id="IPR020930">
    <property type="entry name" value="Ribosomal_uL5_bac-type"/>
</dbReference>
<keyword evidence="10" id="KW-1185">Reference proteome</keyword>
<dbReference type="Gene3D" id="2.40.240.10">
    <property type="entry name" value="Ribosomal Protein L25, Chain P"/>
    <property type="match status" value="1"/>
</dbReference>
<dbReference type="GO" id="GO:0008097">
    <property type="term" value="F:5S rRNA binding"/>
    <property type="evidence" value="ECO:0007669"/>
    <property type="project" value="InterPro"/>
</dbReference>
<dbReference type="HAMAP" id="MF_01334">
    <property type="entry name" value="Ribosomal_bL25_CTC"/>
    <property type="match status" value="1"/>
</dbReference>
<sequence>MSVVLDVEIREATGTGNSREARRNGFVPGVIYGGDEAPVTISAKFNEVLRAINTGQFLQSMIEISHDGKKQKVLTKDVQFHPVSDMPVHMDLFRVTNKTIIEVEVSVNFVGDENSPGLKEGGVLNVVRHAIEVKCPAGSIPDHIDVDISKMEIGDSIHISEVDLPKDVKPAITDRDFTIATVLASRSSKLAEGEASADGEEAEAGDVPATEQKDED</sequence>
<dbReference type="Gene3D" id="2.170.120.20">
    <property type="entry name" value="Ribosomal protein L25, beta domain"/>
    <property type="match status" value="1"/>
</dbReference>
<evidence type="ECO:0000256" key="6">
    <source>
        <dbReference type="SAM" id="MobiDB-lite"/>
    </source>
</evidence>
<evidence type="ECO:0000259" key="8">
    <source>
        <dbReference type="Pfam" id="PF14693"/>
    </source>
</evidence>
<keyword evidence="2 5" id="KW-0694">RNA-binding</keyword>
<dbReference type="Proteomes" id="UP000282211">
    <property type="component" value="Unassembled WGS sequence"/>
</dbReference>
<feature type="compositionally biased region" description="Acidic residues" evidence="6">
    <location>
        <begin position="195"/>
        <end position="204"/>
    </location>
</feature>
<dbReference type="InterPro" id="IPR011035">
    <property type="entry name" value="Ribosomal_bL25/Gln-tRNA_synth"/>
</dbReference>
<name>A0A420WK08_9PROT</name>
<keyword evidence="4 5" id="KW-0687">Ribonucleoprotein</keyword>
<dbReference type="OrthoDB" id="9806411at2"/>
<gene>
    <name evidence="5" type="primary">rplY</name>
    <name evidence="5" type="synonym">ctc</name>
    <name evidence="9" type="ORF">DES40_0548</name>
</gene>
<comment type="function">
    <text evidence="5">This is one of the proteins that binds to the 5S RNA in the ribosome where it forms part of the central protuberance.</text>
</comment>
<evidence type="ECO:0000259" key="7">
    <source>
        <dbReference type="Pfam" id="PF01386"/>
    </source>
</evidence>
<feature type="region of interest" description="Disordered" evidence="6">
    <location>
        <begin position="188"/>
        <end position="216"/>
    </location>
</feature>
<proteinExistence type="inferred from homology"/>
<protein>
    <recommendedName>
        <fullName evidence="5">Large ribosomal subunit protein bL25</fullName>
    </recommendedName>
    <alternativeName>
        <fullName evidence="5">General stress protein CTC</fullName>
    </alternativeName>
</protein>
<evidence type="ECO:0000313" key="9">
    <source>
        <dbReference type="EMBL" id="RKQ71235.1"/>
    </source>
</evidence>
<dbReference type="AlphaFoldDB" id="A0A420WK08"/>
<evidence type="ECO:0000313" key="10">
    <source>
        <dbReference type="Proteomes" id="UP000282211"/>
    </source>
</evidence>